<name>A0A7J8BN81_MOLMO</name>
<protein>
    <submittedName>
        <fullName evidence="1">Lysosomal trafficking regulator</fullName>
    </submittedName>
</protein>
<reference evidence="1 2" key="1">
    <citation type="journal article" date="2020" name="Nature">
        <title>Six reference-quality genomes reveal evolution of bat adaptations.</title>
        <authorList>
            <person name="Jebb D."/>
            <person name="Huang Z."/>
            <person name="Pippel M."/>
            <person name="Hughes G.M."/>
            <person name="Lavrichenko K."/>
            <person name="Devanna P."/>
            <person name="Winkler S."/>
            <person name="Jermiin L.S."/>
            <person name="Skirmuntt E.C."/>
            <person name="Katzourakis A."/>
            <person name="Burkitt-Gray L."/>
            <person name="Ray D.A."/>
            <person name="Sullivan K.A.M."/>
            <person name="Roscito J.G."/>
            <person name="Kirilenko B.M."/>
            <person name="Davalos L.M."/>
            <person name="Corthals A.P."/>
            <person name="Power M.L."/>
            <person name="Jones G."/>
            <person name="Ransome R.D."/>
            <person name="Dechmann D.K.N."/>
            <person name="Locatelli A.G."/>
            <person name="Puechmaille S.J."/>
            <person name="Fedrigo O."/>
            <person name="Jarvis E.D."/>
            <person name="Hiller M."/>
            <person name="Vernes S.C."/>
            <person name="Myers E.W."/>
            <person name="Teeling E.C."/>
        </authorList>
    </citation>
    <scope>NUCLEOTIDE SEQUENCE [LARGE SCALE GENOMIC DNA]</scope>
    <source>
        <strain evidence="1">MMolMol1</strain>
        <tissue evidence="1">Muscle</tissue>
    </source>
</reference>
<evidence type="ECO:0000313" key="1">
    <source>
        <dbReference type="EMBL" id="KAF6399886.1"/>
    </source>
</evidence>
<dbReference type="Proteomes" id="UP000550707">
    <property type="component" value="Unassembled WGS sequence"/>
</dbReference>
<proteinExistence type="predicted"/>
<comment type="caution">
    <text evidence="1">The sequence shown here is derived from an EMBL/GenBank/DDBJ whole genome shotgun (WGS) entry which is preliminary data.</text>
</comment>
<gene>
    <name evidence="1" type="ORF">HJG59_011771</name>
</gene>
<dbReference type="AlphaFoldDB" id="A0A7J8BN81"/>
<dbReference type="EMBL" id="JACASF010000023">
    <property type="protein sequence ID" value="KAF6399886.1"/>
    <property type="molecule type" value="Genomic_DNA"/>
</dbReference>
<sequence>MDLQPSANGQVLLTGTPRTGKTLPFLLVMSQTTTELQMFTV</sequence>
<accession>A0A7J8BN81</accession>
<evidence type="ECO:0000313" key="2">
    <source>
        <dbReference type="Proteomes" id="UP000550707"/>
    </source>
</evidence>
<keyword evidence="2" id="KW-1185">Reference proteome</keyword>
<organism evidence="1 2">
    <name type="scientific">Molossus molossus</name>
    <name type="common">Pallas' mastiff bat</name>
    <name type="synonym">Vespertilio molossus</name>
    <dbReference type="NCBI Taxonomy" id="27622"/>
    <lineage>
        <taxon>Eukaryota</taxon>
        <taxon>Metazoa</taxon>
        <taxon>Chordata</taxon>
        <taxon>Craniata</taxon>
        <taxon>Vertebrata</taxon>
        <taxon>Euteleostomi</taxon>
        <taxon>Mammalia</taxon>
        <taxon>Eutheria</taxon>
        <taxon>Laurasiatheria</taxon>
        <taxon>Chiroptera</taxon>
        <taxon>Yangochiroptera</taxon>
        <taxon>Molossidae</taxon>
        <taxon>Molossus</taxon>
    </lineage>
</organism>